<gene>
    <name evidence="2" type="ORF">B0J11DRAFT_509086</name>
</gene>
<feature type="region of interest" description="Disordered" evidence="1">
    <location>
        <begin position="59"/>
        <end position="95"/>
    </location>
</feature>
<dbReference type="OrthoDB" id="3783969at2759"/>
<dbReference type="AlphaFoldDB" id="A0A9P9DGU2"/>
<evidence type="ECO:0000256" key="1">
    <source>
        <dbReference type="SAM" id="MobiDB-lite"/>
    </source>
</evidence>
<dbReference type="Proteomes" id="UP000700596">
    <property type="component" value="Unassembled WGS sequence"/>
</dbReference>
<protein>
    <submittedName>
        <fullName evidence="2">Uncharacterized protein</fullName>
    </submittedName>
</protein>
<evidence type="ECO:0000313" key="2">
    <source>
        <dbReference type="EMBL" id="KAH7118993.1"/>
    </source>
</evidence>
<organism evidence="2 3">
    <name type="scientific">Dendryphion nanum</name>
    <dbReference type="NCBI Taxonomy" id="256645"/>
    <lineage>
        <taxon>Eukaryota</taxon>
        <taxon>Fungi</taxon>
        <taxon>Dikarya</taxon>
        <taxon>Ascomycota</taxon>
        <taxon>Pezizomycotina</taxon>
        <taxon>Dothideomycetes</taxon>
        <taxon>Pleosporomycetidae</taxon>
        <taxon>Pleosporales</taxon>
        <taxon>Torulaceae</taxon>
        <taxon>Dendryphion</taxon>
    </lineage>
</organism>
<reference evidence="2" key="1">
    <citation type="journal article" date="2021" name="Nat. Commun.">
        <title>Genetic determinants of endophytism in the Arabidopsis root mycobiome.</title>
        <authorList>
            <person name="Mesny F."/>
            <person name="Miyauchi S."/>
            <person name="Thiergart T."/>
            <person name="Pickel B."/>
            <person name="Atanasova L."/>
            <person name="Karlsson M."/>
            <person name="Huettel B."/>
            <person name="Barry K.W."/>
            <person name="Haridas S."/>
            <person name="Chen C."/>
            <person name="Bauer D."/>
            <person name="Andreopoulos W."/>
            <person name="Pangilinan J."/>
            <person name="LaButti K."/>
            <person name="Riley R."/>
            <person name="Lipzen A."/>
            <person name="Clum A."/>
            <person name="Drula E."/>
            <person name="Henrissat B."/>
            <person name="Kohler A."/>
            <person name="Grigoriev I.V."/>
            <person name="Martin F.M."/>
            <person name="Hacquard S."/>
        </authorList>
    </citation>
    <scope>NUCLEOTIDE SEQUENCE</scope>
    <source>
        <strain evidence="2">MPI-CAGE-CH-0243</strain>
    </source>
</reference>
<keyword evidence="3" id="KW-1185">Reference proteome</keyword>
<proteinExistence type="predicted"/>
<dbReference type="EMBL" id="JAGMWT010000012">
    <property type="protein sequence ID" value="KAH7118993.1"/>
    <property type="molecule type" value="Genomic_DNA"/>
</dbReference>
<accession>A0A9P9DGU2</accession>
<name>A0A9P9DGU2_9PLEO</name>
<sequence length="130" mass="15047">MCHALLSHCRSCAWILHITYPHCSHALQYAYDPPQCPRRMKRRHVNEEVCEWCRTGDRSVRVDGEGSGSDSDSDNGKEMGLRVGSSVRGVKRRRDIGDGDEKCEFRARRRNARELGLSDEEEEEERRRLS</sequence>
<evidence type="ECO:0000313" key="3">
    <source>
        <dbReference type="Proteomes" id="UP000700596"/>
    </source>
</evidence>
<comment type="caution">
    <text evidence="2">The sequence shown here is derived from an EMBL/GenBank/DDBJ whole genome shotgun (WGS) entry which is preliminary data.</text>
</comment>